<dbReference type="SMART" id="SM00387">
    <property type="entry name" value="HATPase_c"/>
    <property type="match status" value="1"/>
</dbReference>
<dbReference type="SMART" id="SM00388">
    <property type="entry name" value="HisKA"/>
    <property type="match status" value="1"/>
</dbReference>
<name>A0A0F5VI14_9GAMM</name>
<comment type="subcellular location">
    <subcellularLocation>
        <location evidence="2">Membrane</location>
    </subcellularLocation>
</comment>
<feature type="coiled-coil region" evidence="11">
    <location>
        <begin position="443"/>
        <end position="480"/>
    </location>
</feature>
<evidence type="ECO:0000256" key="4">
    <source>
        <dbReference type="ARBA" id="ARBA00022553"/>
    </source>
</evidence>
<evidence type="ECO:0000259" key="16">
    <source>
        <dbReference type="PROSITE" id="PS50885"/>
    </source>
</evidence>
<dbReference type="STRING" id="265726.KY46_02775"/>
<keyword evidence="11" id="KW-0175">Coiled coil</keyword>
<dbReference type="GO" id="GO:0006355">
    <property type="term" value="P:regulation of DNA-templated transcription"/>
    <property type="evidence" value="ECO:0007669"/>
    <property type="project" value="InterPro"/>
</dbReference>
<dbReference type="InterPro" id="IPR005467">
    <property type="entry name" value="His_kinase_dom"/>
</dbReference>
<keyword evidence="12" id="KW-0472">Membrane</keyword>
<evidence type="ECO:0000256" key="6">
    <source>
        <dbReference type="ARBA" id="ARBA00022741"/>
    </source>
</evidence>
<feature type="transmembrane region" description="Helical" evidence="12">
    <location>
        <begin position="12"/>
        <end position="34"/>
    </location>
</feature>
<feature type="modified residue" description="4-aspartylphosphate" evidence="10">
    <location>
        <position position="787"/>
    </location>
</feature>
<keyword evidence="12" id="KW-0812">Transmembrane</keyword>
<keyword evidence="7 17" id="KW-0418">Kinase</keyword>
<dbReference type="SUPFAM" id="SSF158472">
    <property type="entry name" value="HAMP domain-like"/>
    <property type="match status" value="1"/>
</dbReference>
<gene>
    <name evidence="17" type="ORF">KY46_02775</name>
</gene>
<feature type="domain" description="HAMP" evidence="16">
    <location>
        <begin position="391"/>
        <end position="444"/>
    </location>
</feature>
<dbReference type="GO" id="GO:0009927">
    <property type="term" value="F:histidine phosphotransfer kinase activity"/>
    <property type="evidence" value="ECO:0007669"/>
    <property type="project" value="TreeGrafter"/>
</dbReference>
<proteinExistence type="predicted"/>
<dbReference type="EMBL" id="JWYV01000001">
    <property type="protein sequence ID" value="KKD01821.1"/>
    <property type="molecule type" value="Genomic_DNA"/>
</dbReference>
<dbReference type="PATRIC" id="fig|265726.11.peg.598"/>
<dbReference type="CDD" id="cd22890">
    <property type="entry name" value="ChiS-DBD"/>
    <property type="match status" value="1"/>
</dbReference>
<dbReference type="InterPro" id="IPR004358">
    <property type="entry name" value="Sig_transdc_His_kin-like_C"/>
</dbReference>
<evidence type="ECO:0000259" key="15">
    <source>
        <dbReference type="PROSITE" id="PS50112"/>
    </source>
</evidence>
<dbReference type="InterPro" id="IPR003594">
    <property type="entry name" value="HATPase_dom"/>
</dbReference>
<keyword evidence="18" id="KW-1185">Reference proteome</keyword>
<accession>A0A0F5VI14</accession>
<dbReference type="InterPro" id="IPR013767">
    <property type="entry name" value="PAS_fold"/>
</dbReference>
<dbReference type="CDD" id="cd00130">
    <property type="entry name" value="PAS"/>
    <property type="match status" value="1"/>
</dbReference>
<protein>
    <recommendedName>
        <fullName evidence="3">histidine kinase</fullName>
        <ecNumber evidence="3">2.7.13.3</ecNumber>
    </recommendedName>
</protein>
<evidence type="ECO:0000313" key="18">
    <source>
        <dbReference type="Proteomes" id="UP000033633"/>
    </source>
</evidence>
<dbReference type="SMART" id="SM00448">
    <property type="entry name" value="REC"/>
    <property type="match status" value="1"/>
</dbReference>
<dbReference type="PROSITE" id="PS50885">
    <property type="entry name" value="HAMP"/>
    <property type="match status" value="1"/>
</dbReference>
<evidence type="ECO:0000256" key="10">
    <source>
        <dbReference type="PROSITE-ProRule" id="PRU00169"/>
    </source>
</evidence>
<comment type="catalytic activity">
    <reaction evidence="1">
        <text>ATP + protein L-histidine = ADP + protein N-phospho-L-histidine.</text>
        <dbReference type="EC" id="2.7.13.3"/>
    </reaction>
</comment>
<dbReference type="EC" id="2.7.13.3" evidence="3"/>
<feature type="domain" description="Histidine kinase" evidence="13">
    <location>
        <begin position="480"/>
        <end position="698"/>
    </location>
</feature>
<dbReference type="GO" id="GO:0005886">
    <property type="term" value="C:plasma membrane"/>
    <property type="evidence" value="ECO:0007669"/>
    <property type="project" value="TreeGrafter"/>
</dbReference>
<dbReference type="PROSITE" id="PS50112">
    <property type="entry name" value="PAS"/>
    <property type="match status" value="1"/>
</dbReference>
<dbReference type="Pfam" id="PF00512">
    <property type="entry name" value="HisKA"/>
    <property type="match status" value="1"/>
</dbReference>
<reference evidence="17 18" key="1">
    <citation type="submission" date="2014-12" db="EMBL/GenBank/DDBJ databases">
        <title>Mercury Reductase activity and rhizosphere competence traits in the genome of root associated Photobacterium halotolerans MELD1.</title>
        <authorList>
            <person name="Mathew D.C."/>
            <person name="Huang C.-C."/>
        </authorList>
    </citation>
    <scope>NUCLEOTIDE SEQUENCE [LARGE SCALE GENOMIC DNA]</scope>
    <source>
        <strain evidence="17 18">MELD1</strain>
    </source>
</reference>
<dbReference type="Gene3D" id="3.30.565.10">
    <property type="entry name" value="Histidine kinase-like ATPase, C-terminal domain"/>
    <property type="match status" value="1"/>
</dbReference>
<dbReference type="GO" id="GO:0005524">
    <property type="term" value="F:ATP binding"/>
    <property type="evidence" value="ECO:0007669"/>
    <property type="project" value="UniProtKB-KW"/>
</dbReference>
<dbReference type="Proteomes" id="UP000033633">
    <property type="component" value="Unassembled WGS sequence"/>
</dbReference>
<evidence type="ECO:0000256" key="7">
    <source>
        <dbReference type="ARBA" id="ARBA00022777"/>
    </source>
</evidence>
<dbReference type="SUPFAM" id="SSF55874">
    <property type="entry name" value="ATPase domain of HSP90 chaperone/DNA topoisomerase II/histidine kinase"/>
    <property type="match status" value="1"/>
</dbReference>
<dbReference type="Gene3D" id="6.10.340.10">
    <property type="match status" value="1"/>
</dbReference>
<dbReference type="InterPro" id="IPR003660">
    <property type="entry name" value="HAMP_dom"/>
</dbReference>
<dbReference type="CDD" id="cd00082">
    <property type="entry name" value="HisKA"/>
    <property type="match status" value="1"/>
</dbReference>
<dbReference type="InterPro" id="IPR001789">
    <property type="entry name" value="Sig_transdc_resp-reg_receiver"/>
</dbReference>
<dbReference type="SUPFAM" id="SSF55785">
    <property type="entry name" value="PYP-like sensor domain (PAS domain)"/>
    <property type="match status" value="1"/>
</dbReference>
<feature type="domain" description="PAS" evidence="15">
    <location>
        <begin position="886"/>
        <end position="962"/>
    </location>
</feature>
<keyword evidence="5" id="KW-0808">Transferase</keyword>
<dbReference type="CDD" id="cd16922">
    <property type="entry name" value="HATPase_EvgS-ArcB-TorS-like"/>
    <property type="match status" value="1"/>
</dbReference>
<dbReference type="InterPro" id="IPR000014">
    <property type="entry name" value="PAS"/>
</dbReference>
<dbReference type="Pfam" id="PF00072">
    <property type="entry name" value="Response_reg"/>
    <property type="match status" value="1"/>
</dbReference>
<evidence type="ECO:0000256" key="2">
    <source>
        <dbReference type="ARBA" id="ARBA00004370"/>
    </source>
</evidence>
<dbReference type="AlphaFoldDB" id="A0A0F5VI14"/>
<dbReference type="CDD" id="cd17538">
    <property type="entry name" value="REC_D1_PleD-like"/>
    <property type="match status" value="1"/>
</dbReference>
<keyword evidence="9" id="KW-0902">Two-component regulatory system</keyword>
<dbReference type="InterPro" id="IPR003661">
    <property type="entry name" value="HisK_dim/P_dom"/>
</dbReference>
<organism evidence="17 18">
    <name type="scientific">Photobacterium halotolerans</name>
    <dbReference type="NCBI Taxonomy" id="265726"/>
    <lineage>
        <taxon>Bacteria</taxon>
        <taxon>Pseudomonadati</taxon>
        <taxon>Pseudomonadota</taxon>
        <taxon>Gammaproteobacteria</taxon>
        <taxon>Vibrionales</taxon>
        <taxon>Vibrionaceae</taxon>
        <taxon>Photobacterium</taxon>
    </lineage>
</organism>
<dbReference type="InterPro" id="IPR011006">
    <property type="entry name" value="CheY-like_superfamily"/>
</dbReference>
<dbReference type="PANTHER" id="PTHR43047:SF72">
    <property type="entry name" value="OSMOSENSING HISTIDINE PROTEIN KINASE SLN1"/>
    <property type="match status" value="1"/>
</dbReference>
<dbReference type="Pfam" id="PF02518">
    <property type="entry name" value="HATPase_c"/>
    <property type="match status" value="1"/>
</dbReference>
<evidence type="ECO:0000256" key="12">
    <source>
        <dbReference type="SAM" id="Phobius"/>
    </source>
</evidence>
<dbReference type="Gene3D" id="1.10.287.130">
    <property type="match status" value="1"/>
</dbReference>
<dbReference type="SMART" id="SM00304">
    <property type="entry name" value="HAMP"/>
    <property type="match status" value="1"/>
</dbReference>
<evidence type="ECO:0000256" key="3">
    <source>
        <dbReference type="ARBA" id="ARBA00012438"/>
    </source>
</evidence>
<dbReference type="PROSITE" id="PS50110">
    <property type="entry name" value="RESPONSE_REGULATORY"/>
    <property type="match status" value="1"/>
</dbReference>
<evidence type="ECO:0000256" key="5">
    <source>
        <dbReference type="ARBA" id="ARBA00022679"/>
    </source>
</evidence>
<dbReference type="InterPro" id="IPR035965">
    <property type="entry name" value="PAS-like_dom_sf"/>
</dbReference>
<keyword evidence="4 10" id="KW-0597">Phosphoprotein</keyword>
<dbReference type="FunFam" id="3.40.50.2300:FF:000121">
    <property type="entry name" value="Sensor histidine kinase RcsC"/>
    <property type="match status" value="1"/>
</dbReference>
<keyword evidence="12" id="KW-1133">Transmembrane helix</keyword>
<dbReference type="SUPFAM" id="SSF52172">
    <property type="entry name" value="CheY-like"/>
    <property type="match status" value="1"/>
</dbReference>
<dbReference type="InterPro" id="IPR036890">
    <property type="entry name" value="HATPase_C_sf"/>
</dbReference>
<evidence type="ECO:0000259" key="13">
    <source>
        <dbReference type="PROSITE" id="PS50109"/>
    </source>
</evidence>
<dbReference type="SMART" id="SM00091">
    <property type="entry name" value="PAS"/>
    <property type="match status" value="1"/>
</dbReference>
<dbReference type="CDD" id="cd06225">
    <property type="entry name" value="HAMP"/>
    <property type="match status" value="1"/>
</dbReference>
<dbReference type="Gene3D" id="3.30.450.20">
    <property type="entry name" value="PAS domain"/>
    <property type="match status" value="1"/>
</dbReference>
<dbReference type="PANTHER" id="PTHR43047">
    <property type="entry name" value="TWO-COMPONENT HISTIDINE PROTEIN KINASE"/>
    <property type="match status" value="1"/>
</dbReference>
<dbReference type="GO" id="GO:0000155">
    <property type="term" value="F:phosphorelay sensor kinase activity"/>
    <property type="evidence" value="ECO:0007669"/>
    <property type="project" value="InterPro"/>
</dbReference>
<comment type="caution">
    <text evidence="17">The sequence shown here is derived from an EMBL/GenBank/DDBJ whole genome shotgun (WGS) entry which is preliminary data.</text>
</comment>
<dbReference type="SUPFAM" id="SSF47384">
    <property type="entry name" value="Homodimeric domain of signal transducing histidine kinase"/>
    <property type="match status" value="1"/>
</dbReference>
<dbReference type="Pfam" id="PF00989">
    <property type="entry name" value="PAS"/>
    <property type="match status" value="1"/>
</dbReference>
<dbReference type="PROSITE" id="PS50109">
    <property type="entry name" value="HIS_KIN"/>
    <property type="match status" value="1"/>
</dbReference>
<dbReference type="PRINTS" id="PR00344">
    <property type="entry name" value="BCTRLSENSOR"/>
</dbReference>
<dbReference type="InterPro" id="IPR036097">
    <property type="entry name" value="HisK_dim/P_sf"/>
</dbReference>
<keyword evidence="6" id="KW-0547">Nucleotide-binding</keyword>
<dbReference type="RefSeq" id="WP_046219167.1">
    <property type="nucleotide sequence ID" value="NZ_JWYV01000001.1"/>
</dbReference>
<evidence type="ECO:0000256" key="8">
    <source>
        <dbReference type="ARBA" id="ARBA00022840"/>
    </source>
</evidence>
<dbReference type="Pfam" id="PF00672">
    <property type="entry name" value="HAMP"/>
    <property type="match status" value="1"/>
</dbReference>
<evidence type="ECO:0000256" key="1">
    <source>
        <dbReference type="ARBA" id="ARBA00000085"/>
    </source>
</evidence>
<dbReference type="Gene3D" id="3.40.50.2300">
    <property type="match status" value="1"/>
</dbReference>
<evidence type="ECO:0000256" key="9">
    <source>
        <dbReference type="ARBA" id="ARBA00023012"/>
    </source>
</evidence>
<evidence type="ECO:0000259" key="14">
    <source>
        <dbReference type="PROSITE" id="PS50110"/>
    </source>
</evidence>
<evidence type="ECO:0000256" key="11">
    <source>
        <dbReference type="SAM" id="Coils"/>
    </source>
</evidence>
<keyword evidence="8" id="KW-0067">ATP-binding</keyword>
<feature type="domain" description="Response regulatory" evidence="14">
    <location>
        <begin position="738"/>
        <end position="854"/>
    </location>
</feature>
<sequence>MQNTTRFKRLQHTLMLAFLLLSLIPLTLSSLFFLHSHTRDLAEQSTSHLASLRDNKRQQLSAFFTAKESEIQSFVRSELANASGGRFYGIVGAFRQLGDINRLSQGATNGEYFSRTLITRPPSSEVDNTSPDFIVQERYRLIYKRYHWAYEEYLKRSDFSDILLVDLDGNVVYTSRSPELFASSLQTGSAQYPALSQTYSSIKTLTTQFRERQSRDSHREISDREPEQMPIAFTDFAADGSNREATAWFAAPIIQHGYLHSYAFFKLSNRTIADVMSNRSEANQYVQTLLVGQDHNLRLPNDGDLPAELTSAGIDHALAGQAGVGSLLNFNKIPVLSAYAPIDVLGNKWALVVELPEQEAFSRIHQLEEFFLLAILGAVILVTITAHWLSNYITAPLLRLTWAAEQVSAGDLDQKITSTDRRDEIGRLAISFARMQRSIREKITLIREQNTELEHNLAVIQQQNEELQAADKLKDEFLATTSHELRTPLHGMVGIAEAMLAGANGPIQPDQQRQLDMIISSGQRLTKLVDDLLDYHKMRYGDLDIQPHAVDLAAANRLVLELSAHLLDGKPVRIINQIPPDLPLVVADEQRLEQILYNLVGNAIKYTSEGKIILSATVLESQVRIQVVDTGQGIPAEQLEHIFEPLVQANTGSANYHQGAGLGLSISRQLIELMGGSLYVSSQPMIGTTFSFTLPLASKEDIARSQLSAPQHGHFQAPRQDANTVNIDDLPDNPDGELLLVVDDEPVNLQVVTSFLRIAGYRVITAENGQQALSLMEEHQPSLVLLDVMMPGMNGYEVCQQLRTRYSLTELPVIMLSALGQVRDRVKGFEFGANDYLTKPFNKDELTARIRAHLQAAQTEKQRTENQWLQQEIRHREQVQQALLDTQTRLLGLLESTSEAILCTREDGRIRYANHAAGQLFQRAPEQLERLSIQDLLLTQLPEDIEQNRHYSGELTYRIQDGKQTLTTDLIQLPAESGLSQMFIFDSQGPSSVQRIALLENAVDVLSGFATDGDKHSLQRLRDMGGEFSQLADRLDHAQPDKADQLRHILVDVMKDCLQFWETSTGKTKFDLAEESGLWRVYLDRSTLQTRTLDKYLQLETLPKTPRWRTVLNTLDFVLERCTKVSLEREAIIEQRNRLQRMISQ</sequence>
<evidence type="ECO:0000313" key="17">
    <source>
        <dbReference type="EMBL" id="KKD01821.1"/>
    </source>
</evidence>